<keyword evidence="1" id="KW-0472">Membrane</keyword>
<protein>
    <submittedName>
        <fullName evidence="3">Glycosyl hydrolase</fullName>
    </submittedName>
</protein>
<gene>
    <name evidence="3" type="ORF">LEA_18491</name>
</gene>
<comment type="caution">
    <text evidence="3">The sequence shown here is derived from an EMBL/GenBank/DDBJ whole genome shotgun (WGS) entry which is preliminary data.</text>
</comment>
<feature type="non-terminal residue" evidence="3">
    <location>
        <position position="167"/>
    </location>
</feature>
<keyword evidence="3" id="KW-0378">Hydrolase</keyword>
<dbReference type="AlphaFoldDB" id="K1SPN3"/>
<evidence type="ECO:0000256" key="1">
    <source>
        <dbReference type="SAM" id="Phobius"/>
    </source>
</evidence>
<keyword evidence="1" id="KW-1133">Transmembrane helix</keyword>
<organism evidence="3">
    <name type="scientific">human gut metagenome</name>
    <dbReference type="NCBI Taxonomy" id="408170"/>
    <lineage>
        <taxon>unclassified sequences</taxon>
        <taxon>metagenomes</taxon>
        <taxon>organismal metagenomes</taxon>
    </lineage>
</organism>
<name>K1SPN3_9ZZZZ</name>
<evidence type="ECO:0000259" key="2">
    <source>
        <dbReference type="Pfam" id="PF07833"/>
    </source>
</evidence>
<feature type="domain" description="Copper amine oxidase-like N-terminal" evidence="2">
    <location>
        <begin position="58"/>
        <end position="155"/>
    </location>
</feature>
<dbReference type="EMBL" id="AJWY01012690">
    <property type="protein sequence ID" value="EKC49241.1"/>
    <property type="molecule type" value="Genomic_DNA"/>
</dbReference>
<dbReference type="InterPro" id="IPR012854">
    <property type="entry name" value="Cu_amine_oxidase-like_N"/>
</dbReference>
<dbReference type="InterPro" id="IPR036582">
    <property type="entry name" value="Mao_N_sf"/>
</dbReference>
<sequence length="167" mass="19009">MKKKIIPFIAAIALIIVVVLFMVLGNIIEKYTPSKETKDLSEYYGLTSDTDVALICNNEVIDTKGKLVNGEVYLSYETVRNYLNARFYWDPNENILRYTTANDLISVNAESSDYTVNKDTQSFGQTIVKADASTAYIAIDFVKQYSDFQYNYYTDPNRVVLTNAWGD</sequence>
<dbReference type="Pfam" id="PF07833">
    <property type="entry name" value="Cu_amine_oxidN1"/>
    <property type="match status" value="1"/>
</dbReference>
<keyword evidence="1" id="KW-0812">Transmembrane</keyword>
<evidence type="ECO:0000313" key="3">
    <source>
        <dbReference type="EMBL" id="EKC49241.1"/>
    </source>
</evidence>
<proteinExistence type="predicted"/>
<dbReference type="GO" id="GO:0016787">
    <property type="term" value="F:hydrolase activity"/>
    <property type="evidence" value="ECO:0007669"/>
    <property type="project" value="UniProtKB-KW"/>
</dbReference>
<dbReference type="SUPFAM" id="SSF55383">
    <property type="entry name" value="Copper amine oxidase, domain N"/>
    <property type="match status" value="1"/>
</dbReference>
<reference evidence="3" key="1">
    <citation type="journal article" date="2013" name="Environ. Microbiol.">
        <title>Microbiota from the distal guts of lean and obese adolescents exhibit partial functional redundancy besides clear differences in community structure.</title>
        <authorList>
            <person name="Ferrer M."/>
            <person name="Ruiz A."/>
            <person name="Lanza F."/>
            <person name="Haange S.B."/>
            <person name="Oberbach A."/>
            <person name="Till H."/>
            <person name="Bargiela R."/>
            <person name="Campoy C."/>
            <person name="Segura M.T."/>
            <person name="Richter M."/>
            <person name="von Bergen M."/>
            <person name="Seifert J."/>
            <person name="Suarez A."/>
        </authorList>
    </citation>
    <scope>NUCLEOTIDE SEQUENCE</scope>
</reference>
<accession>K1SPN3</accession>
<feature type="transmembrane region" description="Helical" evidence="1">
    <location>
        <begin position="6"/>
        <end position="28"/>
    </location>
</feature>